<keyword evidence="4" id="KW-1185">Reference proteome</keyword>
<evidence type="ECO:0000313" key="4">
    <source>
        <dbReference type="Proteomes" id="UP000323621"/>
    </source>
</evidence>
<dbReference type="PANTHER" id="PTHR43318">
    <property type="entry name" value="UDP-N-ACETYLGLUCOSAMINE 4,6-DEHYDRATASE"/>
    <property type="match status" value="1"/>
</dbReference>
<dbReference type="SUPFAM" id="SSF51735">
    <property type="entry name" value="NAD(P)-binding Rossmann-fold domains"/>
    <property type="match status" value="1"/>
</dbReference>
<organism evidence="3 4">
    <name type="scientific">Bizionia gelidisalsuginis</name>
    <dbReference type="NCBI Taxonomy" id="291188"/>
    <lineage>
        <taxon>Bacteria</taxon>
        <taxon>Pseudomonadati</taxon>
        <taxon>Bacteroidota</taxon>
        <taxon>Flavobacteriia</taxon>
        <taxon>Flavobacteriales</taxon>
        <taxon>Flavobacteriaceae</taxon>
        <taxon>Bizionia</taxon>
    </lineage>
</organism>
<dbReference type="InterPro" id="IPR036291">
    <property type="entry name" value="NAD(P)-bd_dom_sf"/>
</dbReference>
<name>A0ABY3M7D0_9FLAO</name>
<feature type="domain" description="Polysaccharide biosynthesis protein CapD-like" evidence="2">
    <location>
        <begin position="42"/>
        <end position="267"/>
    </location>
</feature>
<protein>
    <submittedName>
        <fullName evidence="3">NAD-dependent epimerase/dehydratase family protein</fullName>
    </submittedName>
</protein>
<proteinExistence type="inferred from homology"/>
<reference evidence="3 4" key="1">
    <citation type="submission" date="2019-08" db="EMBL/GenBank/DDBJ databases">
        <title>Genomes of Antarctic Bizionia species.</title>
        <authorList>
            <person name="Bowman J.P."/>
        </authorList>
    </citation>
    <scope>NUCLEOTIDE SEQUENCE [LARGE SCALE GENOMIC DNA]</scope>
    <source>
        <strain evidence="3 4">IC164</strain>
    </source>
</reference>
<accession>A0ABY3M7D0</accession>
<evidence type="ECO:0000259" key="2">
    <source>
        <dbReference type="Pfam" id="PF02719"/>
    </source>
</evidence>
<sequence>MNLIDIPNFIKTHITKRSQSLFENDMALHRDTLLKKIEGKSVLVIGGAGTIGSSYIKAILKFKPGKLFVVDTNENGLTELTRQLRSDATMFVPEDYRTYPMNFGDPVFKKMFLAEGPFHIVANFAAHKHVRSEKDKYSIEAMIDNNVFKAKAFLDLLVTNKPEHFFCVSTDKAANPVNVMGASKKLMEEVIMAYSNDLQITTARFANVAFSNGSLLAGYIERLFQNQPISCPADVQRFFVSPEESGQICMLACMLGNSGEVFFPKLATEEMAFFKTITLDFFKASGRTIIECESEDEAKTLSLTTTEKDPYPVYFFDTDTSGEKLFEEFYTDSDAVDTNTYSSLGVIKNARKLPKDSINVTLLELKALMDSGDYDKNAIVGLLQKYLPDFNHIETGKSLDQKM</sequence>
<comment type="similarity">
    <text evidence="1">Belongs to the polysaccharide synthase family.</text>
</comment>
<gene>
    <name evidence="3" type="ORF">ES677_13950</name>
</gene>
<evidence type="ECO:0000256" key="1">
    <source>
        <dbReference type="ARBA" id="ARBA00007430"/>
    </source>
</evidence>
<dbReference type="PANTHER" id="PTHR43318:SF1">
    <property type="entry name" value="POLYSACCHARIDE BIOSYNTHESIS PROTEIN EPSC-RELATED"/>
    <property type="match status" value="1"/>
</dbReference>
<dbReference type="InterPro" id="IPR051203">
    <property type="entry name" value="Polysaccharide_Synthase-Rel"/>
</dbReference>
<dbReference type="EMBL" id="VSKN01000029">
    <property type="protein sequence ID" value="TYC08815.1"/>
    <property type="molecule type" value="Genomic_DNA"/>
</dbReference>
<dbReference type="Gene3D" id="3.90.25.40">
    <property type="match status" value="1"/>
</dbReference>
<evidence type="ECO:0000313" key="3">
    <source>
        <dbReference type="EMBL" id="TYC08815.1"/>
    </source>
</evidence>
<dbReference type="Gene3D" id="3.40.50.720">
    <property type="entry name" value="NAD(P)-binding Rossmann-like Domain"/>
    <property type="match status" value="1"/>
</dbReference>
<dbReference type="RefSeq" id="WP_148381558.1">
    <property type="nucleotide sequence ID" value="NZ_VSKN01000029.1"/>
</dbReference>
<dbReference type="Proteomes" id="UP000323621">
    <property type="component" value="Unassembled WGS sequence"/>
</dbReference>
<comment type="caution">
    <text evidence="3">The sequence shown here is derived from an EMBL/GenBank/DDBJ whole genome shotgun (WGS) entry which is preliminary data.</text>
</comment>
<dbReference type="Pfam" id="PF02719">
    <property type="entry name" value="Polysacc_synt_2"/>
    <property type="match status" value="1"/>
</dbReference>
<dbReference type="InterPro" id="IPR003869">
    <property type="entry name" value="Polysac_CapD-like"/>
</dbReference>